<protein>
    <recommendedName>
        <fullName evidence="6">Myb-like domain-containing protein</fullName>
    </recommendedName>
</protein>
<dbReference type="GO" id="GO:0000981">
    <property type="term" value="F:DNA-binding transcription factor activity, RNA polymerase II-specific"/>
    <property type="evidence" value="ECO:0007669"/>
    <property type="project" value="TreeGrafter"/>
</dbReference>
<evidence type="ECO:0000313" key="5">
    <source>
        <dbReference type="Proteomes" id="UP000269539"/>
    </source>
</evidence>
<dbReference type="PANTHER" id="PTHR45614:SF238">
    <property type="entry name" value="MYB-LIKE TRANSCRIPTION FACTOR (EUROFUNG)"/>
    <property type="match status" value="1"/>
</dbReference>
<evidence type="ECO:0000259" key="2">
    <source>
        <dbReference type="PROSITE" id="PS50090"/>
    </source>
</evidence>
<feature type="region of interest" description="Disordered" evidence="1">
    <location>
        <begin position="1"/>
        <end position="70"/>
    </location>
</feature>
<dbReference type="InterPro" id="IPR009057">
    <property type="entry name" value="Homeodomain-like_sf"/>
</dbReference>
<feature type="compositionally biased region" description="Gly residues" evidence="1">
    <location>
        <begin position="33"/>
        <end position="47"/>
    </location>
</feature>
<feature type="compositionally biased region" description="Low complexity" evidence="1">
    <location>
        <begin position="13"/>
        <end position="26"/>
    </location>
</feature>
<dbReference type="InterPro" id="IPR050560">
    <property type="entry name" value="MYB_TF"/>
</dbReference>
<dbReference type="AlphaFoldDB" id="A0A3M7BLA7"/>
<dbReference type="PROSITE" id="PS51294">
    <property type="entry name" value="HTH_MYB"/>
    <property type="match status" value="1"/>
</dbReference>
<sequence length="205" mass="21815">VTRKRRATDDISSEGLSGSASSNASAFPTHGLPTGGAPGDVEFGGPGPSQAQLPSPVAKKGRTNTPWTPAEEQRLKALREAGSSWSEIAKTFPARTEGSVKKHWYKDMHYADFAEDESAALLQAIKDYENNKWKVIGQKVGKPAKIPPHAESCAIVIASFTDETDRLPAVGDPWILPELPVAGWPNGFDGLAGPCKRIAQGTVAN</sequence>
<dbReference type="GO" id="GO:0005634">
    <property type="term" value="C:nucleus"/>
    <property type="evidence" value="ECO:0007669"/>
    <property type="project" value="TreeGrafter"/>
</dbReference>
<dbReference type="SUPFAM" id="SSF46689">
    <property type="entry name" value="Homeodomain-like"/>
    <property type="match status" value="1"/>
</dbReference>
<dbReference type="Gene3D" id="1.10.10.60">
    <property type="entry name" value="Homeodomain-like"/>
    <property type="match status" value="1"/>
</dbReference>
<dbReference type="InterPro" id="IPR001005">
    <property type="entry name" value="SANT/Myb"/>
</dbReference>
<feature type="non-terminal residue" evidence="4">
    <location>
        <position position="1"/>
    </location>
</feature>
<dbReference type="PROSITE" id="PS50090">
    <property type="entry name" value="MYB_LIKE"/>
    <property type="match status" value="1"/>
</dbReference>
<evidence type="ECO:0000313" key="4">
    <source>
        <dbReference type="EMBL" id="RMY40549.1"/>
    </source>
</evidence>
<dbReference type="Proteomes" id="UP000269539">
    <property type="component" value="Unassembled WGS sequence"/>
</dbReference>
<organism evidence="4 5">
    <name type="scientific">Hortaea werneckii</name>
    <name type="common">Black yeast</name>
    <name type="synonym">Cladosporium werneckii</name>
    <dbReference type="NCBI Taxonomy" id="91943"/>
    <lineage>
        <taxon>Eukaryota</taxon>
        <taxon>Fungi</taxon>
        <taxon>Dikarya</taxon>
        <taxon>Ascomycota</taxon>
        <taxon>Pezizomycotina</taxon>
        <taxon>Dothideomycetes</taxon>
        <taxon>Dothideomycetidae</taxon>
        <taxon>Mycosphaerellales</taxon>
        <taxon>Teratosphaeriaceae</taxon>
        <taxon>Hortaea</taxon>
    </lineage>
</organism>
<proteinExistence type="predicted"/>
<dbReference type="InterPro" id="IPR017930">
    <property type="entry name" value="Myb_dom"/>
</dbReference>
<comment type="caution">
    <text evidence="4">The sequence shown here is derived from an EMBL/GenBank/DDBJ whole genome shotgun (WGS) entry which is preliminary data.</text>
</comment>
<accession>A0A3M7BLA7</accession>
<dbReference type="PANTHER" id="PTHR45614">
    <property type="entry name" value="MYB PROTEIN-RELATED"/>
    <property type="match status" value="1"/>
</dbReference>
<feature type="domain" description="Myb-like" evidence="2">
    <location>
        <begin position="59"/>
        <end position="108"/>
    </location>
</feature>
<dbReference type="CDD" id="cd00167">
    <property type="entry name" value="SANT"/>
    <property type="match status" value="1"/>
</dbReference>
<dbReference type="GO" id="GO:0000978">
    <property type="term" value="F:RNA polymerase II cis-regulatory region sequence-specific DNA binding"/>
    <property type="evidence" value="ECO:0007669"/>
    <property type="project" value="TreeGrafter"/>
</dbReference>
<evidence type="ECO:0000256" key="1">
    <source>
        <dbReference type="SAM" id="MobiDB-lite"/>
    </source>
</evidence>
<evidence type="ECO:0008006" key="6">
    <source>
        <dbReference type="Google" id="ProtNLM"/>
    </source>
</evidence>
<name>A0A3M7BLA7_HORWE</name>
<dbReference type="Pfam" id="PF00249">
    <property type="entry name" value="Myb_DNA-binding"/>
    <property type="match status" value="1"/>
</dbReference>
<feature type="domain" description="HTH myb-type" evidence="3">
    <location>
        <begin position="59"/>
        <end position="112"/>
    </location>
</feature>
<dbReference type="GO" id="GO:0045944">
    <property type="term" value="P:positive regulation of transcription by RNA polymerase II"/>
    <property type="evidence" value="ECO:0007669"/>
    <property type="project" value="TreeGrafter"/>
</dbReference>
<dbReference type="GO" id="GO:0000278">
    <property type="term" value="P:mitotic cell cycle"/>
    <property type="evidence" value="ECO:0007669"/>
    <property type="project" value="TreeGrafter"/>
</dbReference>
<evidence type="ECO:0000259" key="3">
    <source>
        <dbReference type="PROSITE" id="PS51294"/>
    </source>
</evidence>
<gene>
    <name evidence="4" type="ORF">D0864_16259</name>
</gene>
<reference evidence="4 5" key="1">
    <citation type="journal article" date="2018" name="BMC Genomics">
        <title>Genomic evidence for intraspecific hybridization in a clonal and extremely halotolerant yeast.</title>
        <authorList>
            <person name="Gostincar C."/>
            <person name="Stajich J.E."/>
            <person name="Zupancic J."/>
            <person name="Zalar P."/>
            <person name="Gunde-Cimerman N."/>
        </authorList>
    </citation>
    <scope>NUCLEOTIDE SEQUENCE [LARGE SCALE GENOMIC DNA]</scope>
    <source>
        <strain evidence="4 5">EXF-10513</strain>
    </source>
</reference>
<dbReference type="EMBL" id="QWIO01003954">
    <property type="protein sequence ID" value="RMY40549.1"/>
    <property type="molecule type" value="Genomic_DNA"/>
</dbReference>